<comment type="catalytic activity">
    <reaction evidence="16">
        <text>K(+)(out) + ATP + H2O = K(+)(in) + ADP + phosphate + H(+)</text>
        <dbReference type="Rhea" id="RHEA:16777"/>
        <dbReference type="ChEBI" id="CHEBI:15377"/>
        <dbReference type="ChEBI" id="CHEBI:15378"/>
        <dbReference type="ChEBI" id="CHEBI:29103"/>
        <dbReference type="ChEBI" id="CHEBI:30616"/>
        <dbReference type="ChEBI" id="CHEBI:43474"/>
        <dbReference type="ChEBI" id="CHEBI:456216"/>
        <dbReference type="EC" id="7.2.2.6"/>
    </reaction>
</comment>
<dbReference type="SUPFAM" id="SSF81665">
    <property type="entry name" value="Calcium ATPase, transmembrane domain M"/>
    <property type="match status" value="1"/>
</dbReference>
<dbReference type="RefSeq" id="WP_002439295.1">
    <property type="nucleotide sequence ID" value="NC_017910.1"/>
</dbReference>
<keyword evidence="3 16" id="KW-1003">Cell membrane</keyword>
<evidence type="ECO:0000256" key="13">
    <source>
        <dbReference type="ARBA" id="ARBA00022989"/>
    </source>
</evidence>
<keyword evidence="13 16" id="KW-1133">Transmembrane helix</keyword>
<keyword evidence="7 16" id="KW-0479">Metal-binding</keyword>
<evidence type="ECO:0000256" key="3">
    <source>
        <dbReference type="ARBA" id="ARBA00022475"/>
    </source>
</evidence>
<evidence type="ECO:0000256" key="12">
    <source>
        <dbReference type="ARBA" id="ARBA00022967"/>
    </source>
</evidence>
<feature type="binding site" evidence="16">
    <location>
        <position position="518"/>
    </location>
    <ligand>
        <name>Mg(2+)</name>
        <dbReference type="ChEBI" id="CHEBI:18420"/>
    </ligand>
</feature>
<feature type="binding site" evidence="16">
    <location>
        <position position="522"/>
    </location>
    <ligand>
        <name>Mg(2+)</name>
        <dbReference type="ChEBI" id="CHEBI:18420"/>
    </ligand>
</feature>
<comment type="subcellular location">
    <subcellularLocation>
        <location evidence="16">Cell inner membrane</location>
        <topology evidence="16">Multi-pass membrane protein</topology>
    </subcellularLocation>
    <subcellularLocation>
        <location evidence="1">Cell membrane</location>
        <topology evidence="1">Multi-pass membrane protein</topology>
    </subcellularLocation>
</comment>
<evidence type="ECO:0000256" key="9">
    <source>
        <dbReference type="ARBA" id="ARBA00022840"/>
    </source>
</evidence>
<accession>K6VSD7</accession>
<dbReference type="Pfam" id="PF00702">
    <property type="entry name" value="Hydrolase"/>
    <property type="match status" value="1"/>
</dbReference>
<keyword evidence="19" id="KW-1185">Reference proteome</keyword>
<keyword evidence="2 16" id="KW-0813">Transport</keyword>
<dbReference type="HOGENOM" id="CLU_025728_2_0_6"/>
<dbReference type="EMBL" id="CP001560">
    <property type="protein sequence ID" value="AFJ47760.1"/>
    <property type="molecule type" value="Genomic_DNA"/>
</dbReference>
<proteinExistence type="inferred from homology"/>
<evidence type="ECO:0000256" key="1">
    <source>
        <dbReference type="ARBA" id="ARBA00004651"/>
    </source>
</evidence>
<dbReference type="eggNOG" id="COG2216">
    <property type="taxonomic scope" value="Bacteria"/>
</dbReference>
<feature type="transmembrane region" description="Helical" evidence="16">
    <location>
        <begin position="35"/>
        <end position="55"/>
    </location>
</feature>
<keyword evidence="11 16" id="KW-0630">Potassium</keyword>
<keyword evidence="5 16" id="KW-0597">Phosphoprotein</keyword>
<keyword evidence="8 16" id="KW-0547">Nucleotide-binding</keyword>
<dbReference type="GO" id="GO:0008556">
    <property type="term" value="F:P-type potassium transmembrane transporter activity"/>
    <property type="evidence" value="ECO:0007669"/>
    <property type="project" value="UniProtKB-UniRule"/>
</dbReference>
<gene>
    <name evidence="16 18" type="primary">kdpB</name>
    <name evidence="18" type="ordered locus">EBL_c26810</name>
</gene>
<feature type="transmembrane region" description="Helical" evidence="16">
    <location>
        <begin position="584"/>
        <end position="602"/>
    </location>
</feature>
<dbReference type="KEGG" id="ebt:EBL_c26810"/>
<name>I2BB56_SHIBC</name>
<feature type="binding site" evidence="16">
    <location>
        <position position="395"/>
    </location>
    <ligand>
        <name>ATP</name>
        <dbReference type="ChEBI" id="CHEBI:30616"/>
    </ligand>
</feature>
<evidence type="ECO:0000256" key="4">
    <source>
        <dbReference type="ARBA" id="ARBA00022538"/>
    </source>
</evidence>
<evidence type="ECO:0000313" key="18">
    <source>
        <dbReference type="EMBL" id="AFJ47760.1"/>
    </source>
</evidence>
<keyword evidence="16" id="KW-0997">Cell inner membrane</keyword>
<dbReference type="GO" id="GO:0000287">
    <property type="term" value="F:magnesium ion binding"/>
    <property type="evidence" value="ECO:0007669"/>
    <property type="project" value="UniProtKB-UniRule"/>
</dbReference>
<feature type="binding site" evidence="16">
    <location>
        <position position="348"/>
    </location>
    <ligand>
        <name>ATP</name>
        <dbReference type="ChEBI" id="CHEBI:30616"/>
    </ligand>
</feature>
<dbReference type="PANTHER" id="PTHR43743:SF1">
    <property type="entry name" value="POTASSIUM-TRANSPORTING ATPASE ATP-BINDING SUBUNIT"/>
    <property type="match status" value="1"/>
</dbReference>
<evidence type="ECO:0000256" key="8">
    <source>
        <dbReference type="ARBA" id="ARBA00022741"/>
    </source>
</evidence>
<feature type="transmembrane region" description="Helical" evidence="16">
    <location>
        <begin position="61"/>
        <end position="82"/>
    </location>
</feature>
<dbReference type="CDD" id="cd02078">
    <property type="entry name" value="P-type_ATPase_K"/>
    <property type="match status" value="1"/>
</dbReference>
<dbReference type="EC" id="7.2.2.6" evidence="16"/>
<dbReference type="AlphaFoldDB" id="I2BB56"/>
<dbReference type="HAMAP" id="MF_00285">
    <property type="entry name" value="KdpB"/>
    <property type="match status" value="1"/>
</dbReference>
<dbReference type="InterPro" id="IPR006391">
    <property type="entry name" value="P-type_ATPase_bsu_IA"/>
</dbReference>
<dbReference type="InterPro" id="IPR023299">
    <property type="entry name" value="ATPase_P-typ_cyto_dom_N"/>
</dbReference>
<dbReference type="STRING" id="630626.EBL_c26810"/>
<dbReference type="InterPro" id="IPR044492">
    <property type="entry name" value="P_typ_ATPase_HD_dom"/>
</dbReference>
<keyword evidence="15 16" id="KW-0472">Membrane</keyword>
<dbReference type="GO" id="GO:0005886">
    <property type="term" value="C:plasma membrane"/>
    <property type="evidence" value="ECO:0007669"/>
    <property type="project" value="UniProtKB-SubCell"/>
</dbReference>
<dbReference type="PROSITE" id="PS00154">
    <property type="entry name" value="ATPASE_E1_E2"/>
    <property type="match status" value="1"/>
</dbReference>
<keyword evidence="14 16" id="KW-0406">Ion transport</keyword>
<comment type="function">
    <text evidence="16">Part of the high-affinity ATP-driven potassium transport (or Kdp) system, which catalyzes the hydrolysis of ATP coupled with the electrogenic transport of potassium into the cytoplasm. This subunit is responsible for energy coupling to the transport system and for the release of the potassium ions to the cytoplasm.</text>
</comment>
<evidence type="ECO:0000256" key="16">
    <source>
        <dbReference type="HAMAP-Rule" id="MF_00285"/>
    </source>
</evidence>
<dbReference type="PANTHER" id="PTHR43743">
    <property type="entry name" value="POTASSIUM-TRANSPORTING ATPASE ATP-BINDING SUBUNIT"/>
    <property type="match status" value="1"/>
</dbReference>
<feature type="transmembrane region" description="Helical" evidence="16">
    <location>
        <begin position="252"/>
        <end position="274"/>
    </location>
</feature>
<dbReference type="SUPFAM" id="SSF56784">
    <property type="entry name" value="HAD-like"/>
    <property type="match status" value="1"/>
</dbReference>
<dbReference type="InterPro" id="IPR008250">
    <property type="entry name" value="ATPase_P-typ_transduc_dom_A_sf"/>
</dbReference>
<dbReference type="Pfam" id="PF00122">
    <property type="entry name" value="E1-E2_ATPase"/>
    <property type="match status" value="1"/>
</dbReference>
<dbReference type="InterPro" id="IPR036412">
    <property type="entry name" value="HAD-like_sf"/>
</dbReference>
<evidence type="ECO:0000256" key="11">
    <source>
        <dbReference type="ARBA" id="ARBA00022958"/>
    </source>
</evidence>
<dbReference type="FunFam" id="3.40.1110.10:FF:000007">
    <property type="entry name" value="Potassium-transporting ATPase ATP-binding subunit"/>
    <property type="match status" value="1"/>
</dbReference>
<evidence type="ECO:0000256" key="10">
    <source>
        <dbReference type="ARBA" id="ARBA00022842"/>
    </source>
</evidence>
<keyword evidence="6 16" id="KW-0812">Transmembrane</keyword>
<dbReference type="Proteomes" id="UP000001955">
    <property type="component" value="Chromosome"/>
</dbReference>
<feature type="transmembrane region" description="Helical" evidence="16">
    <location>
        <begin position="614"/>
        <end position="634"/>
    </location>
</feature>
<keyword evidence="12 16" id="KW-1278">Translocase</keyword>
<evidence type="ECO:0000256" key="5">
    <source>
        <dbReference type="ARBA" id="ARBA00022553"/>
    </source>
</evidence>
<dbReference type="Gene3D" id="3.40.50.1000">
    <property type="entry name" value="HAD superfamily/HAD-like"/>
    <property type="match status" value="1"/>
</dbReference>
<evidence type="ECO:0000259" key="17">
    <source>
        <dbReference type="Pfam" id="PF00122"/>
    </source>
</evidence>
<protein>
    <recommendedName>
        <fullName evidence="16">Potassium-transporting ATPase ATP-binding subunit</fullName>
        <ecNumber evidence="16">7.2.2.6</ecNumber>
    </recommendedName>
    <alternativeName>
        <fullName evidence="16">ATP phosphohydrolase [potassium-transporting] B chain</fullName>
    </alternativeName>
    <alternativeName>
        <fullName evidence="16">Potassium-binding and translocating subunit B</fullName>
    </alternativeName>
    <alternativeName>
        <fullName evidence="16">Potassium-translocating ATPase B chain</fullName>
    </alternativeName>
</protein>
<sequence length="682" mass="71969">MSRKSVNLFEPALVRQALISAVKKLNPATQWRNPVMFIVWCGSLLTSLLALAMLVRLLPGSAGFSGIISLWLWFTVLFANYAEALAEGRSKAQASSLKGVQKTSRARKLRAPRHDAQMDHVPAAELRKDDIVLVEAGDIIPCDGEVIEGGASVDESAITGESAPVIRESGGDFASVTGGTRILSDWLVIRCSADPGDTFLDRMIAMVEGAKRRKTPNEVALTILLIALTIVFLLATATLWPFTAWTGHPVSITVLVALLVCLIPTTIGGLLSAIGVAGMSRMLGANVIATSGRAVEAAGDVDVLLLDKTGTITLGNRQASHFLPAPGVSERDLADAAQLASLADETPEGRSIVILAKQRFALRERDIQSLKATFVPFTASTRMSGINLGERMIRKGSVDAIRRHIAANGGHFPPGVESDVDAVARKGGTPLVVAEGGQVLGTIALKDIVKGGIKERFAQLRQMGIKTVMITGDNRLTAAAIAAEAGVDDFLSEATPEAKLALIRQYQSAGRLVAMTGDGTNDAPALAQADVAVAMNSGTQAAKEAGNMVDLDSNPTKLIEVVHIGKQMLMTRGSLTTFSIANDVAKYFAIIPAAFAATFPQLNALNIMHLHSPASAILSAVIFNALIIIALIPLALSGVSYRPLSAAAMLRRNLWIYGLGGLIIPFPGIKIIDLILTATGLV</sequence>
<dbReference type="PRINTS" id="PR00119">
    <property type="entry name" value="CATATPASE"/>
</dbReference>
<evidence type="ECO:0000256" key="14">
    <source>
        <dbReference type="ARBA" id="ARBA00023065"/>
    </source>
</evidence>
<feature type="active site" description="4-aspartylphosphate intermediate" evidence="16">
    <location>
        <position position="307"/>
    </location>
</feature>
<dbReference type="Gene3D" id="3.40.1110.10">
    <property type="entry name" value="Calcium-transporting ATPase, cytoplasmic domain N"/>
    <property type="match status" value="1"/>
</dbReference>
<dbReference type="OrthoDB" id="9814270at2"/>
<feature type="transmembrane region" description="Helical" evidence="16">
    <location>
        <begin position="219"/>
        <end position="240"/>
    </location>
</feature>
<dbReference type="FunFam" id="2.70.150.10:FF:000010">
    <property type="entry name" value="Potassium-transporting ATPase ATP-binding subunit"/>
    <property type="match status" value="1"/>
</dbReference>
<evidence type="ECO:0000256" key="15">
    <source>
        <dbReference type="ARBA" id="ARBA00023136"/>
    </source>
</evidence>
<keyword evidence="9 16" id="KW-0067">ATP-binding</keyword>
<accession>I2BB56</accession>
<feature type="domain" description="P-type ATPase A" evidence="17">
    <location>
        <begin position="114"/>
        <end position="208"/>
    </location>
</feature>
<dbReference type="GO" id="GO:0016887">
    <property type="term" value="F:ATP hydrolysis activity"/>
    <property type="evidence" value="ECO:0007669"/>
    <property type="project" value="InterPro"/>
</dbReference>
<feature type="binding site" evidence="16">
    <location>
        <position position="344"/>
    </location>
    <ligand>
        <name>ATP</name>
        <dbReference type="ChEBI" id="CHEBI:30616"/>
    </ligand>
</feature>
<dbReference type="Gene3D" id="2.70.150.10">
    <property type="entry name" value="Calcium-transporting ATPase, cytoplasmic transduction domain A"/>
    <property type="match status" value="1"/>
</dbReference>
<dbReference type="SUPFAM" id="SSF81653">
    <property type="entry name" value="Calcium ATPase, transduction domain A"/>
    <property type="match status" value="1"/>
</dbReference>
<comment type="subunit">
    <text evidence="16">The system is composed of three essential subunits: KdpA, KdpB and KdpC.</text>
</comment>
<keyword evidence="10 16" id="KW-0460">Magnesium</keyword>
<dbReference type="InterPro" id="IPR059000">
    <property type="entry name" value="ATPase_P-type_domA"/>
</dbReference>
<dbReference type="SFLD" id="SFLDF00027">
    <property type="entry name" value="p-type_atpase"/>
    <property type="match status" value="1"/>
</dbReference>
<dbReference type="PATRIC" id="fig|630626.3.peg.2601"/>
<feature type="binding site" evidence="16">
    <location>
        <begin position="377"/>
        <end position="384"/>
    </location>
    <ligand>
        <name>ATP</name>
        <dbReference type="ChEBI" id="CHEBI:30616"/>
    </ligand>
</feature>
<evidence type="ECO:0000256" key="7">
    <source>
        <dbReference type="ARBA" id="ARBA00022723"/>
    </source>
</evidence>
<evidence type="ECO:0000313" key="19">
    <source>
        <dbReference type="Proteomes" id="UP000001955"/>
    </source>
</evidence>
<dbReference type="NCBIfam" id="TIGR01497">
    <property type="entry name" value="kdpB"/>
    <property type="match status" value="1"/>
</dbReference>
<dbReference type="SFLD" id="SFLDS00003">
    <property type="entry name" value="Haloacid_Dehalogenase"/>
    <property type="match status" value="1"/>
</dbReference>
<dbReference type="InterPro" id="IPR001757">
    <property type="entry name" value="P_typ_ATPase"/>
</dbReference>
<reference evidence="18 19" key="1">
    <citation type="journal article" date="2012" name="J. Bacteriol.">
        <title>Complete genome sequence of the B12-producing Shimwellia blattae strain DSM 4481, isolated from a cockroach.</title>
        <authorList>
            <person name="Brzuszkiewicz E."/>
            <person name="Waschkowitz T."/>
            <person name="Wiezer A."/>
            <person name="Daniel R."/>
        </authorList>
    </citation>
    <scope>NUCLEOTIDE SEQUENCE [LARGE SCALE GENOMIC DNA]</scope>
    <source>
        <strain evidence="19">ATCC 29907 / DSM 4481 / JCM 1650 / NBRC 105725 / CDC 9005-74</strain>
    </source>
</reference>
<dbReference type="NCBIfam" id="TIGR01494">
    <property type="entry name" value="ATPase_P-type"/>
    <property type="match status" value="2"/>
</dbReference>
<evidence type="ECO:0000256" key="6">
    <source>
        <dbReference type="ARBA" id="ARBA00022692"/>
    </source>
</evidence>
<feature type="transmembrane region" description="Helical" evidence="16">
    <location>
        <begin position="654"/>
        <end position="676"/>
    </location>
</feature>
<evidence type="ECO:0000256" key="2">
    <source>
        <dbReference type="ARBA" id="ARBA00022448"/>
    </source>
</evidence>
<keyword evidence="4 16" id="KW-0633">Potassium transport</keyword>
<dbReference type="SFLD" id="SFLDG00002">
    <property type="entry name" value="C1.7:_P-type_atpase_like"/>
    <property type="match status" value="1"/>
</dbReference>
<dbReference type="InterPro" id="IPR023214">
    <property type="entry name" value="HAD_sf"/>
</dbReference>
<organism evidence="18 19">
    <name type="scientific">Shimwellia blattae (strain ATCC 29907 / DSM 4481 / JCM 1650 / NBRC 105725 / CDC 9005-74)</name>
    <name type="common">Escherichia blattae</name>
    <dbReference type="NCBI Taxonomy" id="630626"/>
    <lineage>
        <taxon>Bacteria</taxon>
        <taxon>Pseudomonadati</taxon>
        <taxon>Pseudomonadota</taxon>
        <taxon>Gammaproteobacteria</taxon>
        <taxon>Enterobacterales</taxon>
        <taxon>Enterobacteriaceae</taxon>
        <taxon>Shimwellia</taxon>
    </lineage>
</organism>
<dbReference type="InterPro" id="IPR018303">
    <property type="entry name" value="ATPase_P-typ_P_site"/>
</dbReference>
<comment type="similarity">
    <text evidence="16">Belongs to the cation transport ATPase (P-type) (TC 3.A.3) family. Type IA subfamily.</text>
</comment>
<dbReference type="InterPro" id="IPR023298">
    <property type="entry name" value="ATPase_P-typ_TM_dom_sf"/>
</dbReference>
<dbReference type="GO" id="GO:0005524">
    <property type="term" value="F:ATP binding"/>
    <property type="evidence" value="ECO:0007669"/>
    <property type="project" value="UniProtKB-UniRule"/>
</dbReference>